<accession>A0A8E2BG50</accession>
<organism evidence="1 2">
    <name type="scientific">Aminobacter carboxidus</name>
    <dbReference type="NCBI Taxonomy" id="376165"/>
    <lineage>
        <taxon>Bacteria</taxon>
        <taxon>Pseudomonadati</taxon>
        <taxon>Pseudomonadota</taxon>
        <taxon>Alphaproteobacteria</taxon>
        <taxon>Hyphomicrobiales</taxon>
        <taxon>Phyllobacteriaceae</taxon>
        <taxon>Aminobacter</taxon>
    </lineage>
</organism>
<protein>
    <submittedName>
        <fullName evidence="1">Uncharacterized protein</fullName>
    </submittedName>
</protein>
<proteinExistence type="predicted"/>
<evidence type="ECO:0000313" key="2">
    <source>
        <dbReference type="Proteomes" id="UP000532373"/>
    </source>
</evidence>
<gene>
    <name evidence="1" type="ORF">HNQ96_006307</name>
</gene>
<dbReference type="Proteomes" id="UP000532373">
    <property type="component" value="Unassembled WGS sequence"/>
</dbReference>
<comment type="caution">
    <text evidence="1">The sequence shown here is derived from an EMBL/GenBank/DDBJ whole genome shotgun (WGS) entry which is preliminary data.</text>
</comment>
<reference evidence="1 2" key="1">
    <citation type="submission" date="2020-08" db="EMBL/GenBank/DDBJ databases">
        <title>Genomic Encyclopedia of Type Strains, Phase IV (KMG-IV): sequencing the most valuable type-strain genomes for metagenomic binning, comparative biology and taxonomic classification.</title>
        <authorList>
            <person name="Goeker M."/>
        </authorList>
    </citation>
    <scope>NUCLEOTIDE SEQUENCE [LARGE SCALE GENOMIC DNA]</scope>
    <source>
        <strain evidence="1 2">DSM 17454</strain>
    </source>
</reference>
<name>A0A8E2BG50_9HYPH</name>
<dbReference type="EMBL" id="JACHGI010000029">
    <property type="protein sequence ID" value="MBB6470409.1"/>
    <property type="molecule type" value="Genomic_DNA"/>
</dbReference>
<dbReference type="AlphaFoldDB" id="A0A8E2BG50"/>
<evidence type="ECO:0000313" key="1">
    <source>
        <dbReference type="EMBL" id="MBB6470409.1"/>
    </source>
</evidence>
<sequence>MPIKAEDGETREFLVIPPAGVWFDTRRREIATELERRFPNMKFTVTMVSGEQDDRSFKVVPILGTADGKQPMLKWPSMDVIEEVLDCLAGFIVQSETKPILH</sequence>